<dbReference type="CTD" id="4508"/>
<keyword evidence="4" id="KW-0138">CF(0)</keyword>
<dbReference type="AlphaFoldDB" id="A0A219LVD8"/>
<comment type="subcellular location">
    <subcellularLocation>
        <location evidence="1">Membrane</location>
        <topology evidence="1">Multi-pass membrane protein</topology>
    </subcellularLocation>
    <subcellularLocation>
        <location evidence="11">Mitochondrion inner membrane</location>
        <topology evidence="11">Multi-pass membrane protein</topology>
    </subcellularLocation>
</comment>
<evidence type="ECO:0000256" key="9">
    <source>
        <dbReference type="ARBA" id="ARBA00023136"/>
    </source>
</evidence>
<dbReference type="PRINTS" id="PR00123">
    <property type="entry name" value="ATPASEA"/>
</dbReference>
<feature type="transmembrane region" description="Helical" evidence="12">
    <location>
        <begin position="21"/>
        <end position="43"/>
    </location>
</feature>
<geneLocation type="mitochondrion" evidence="13"/>
<evidence type="ECO:0000256" key="1">
    <source>
        <dbReference type="ARBA" id="ARBA00004141"/>
    </source>
</evidence>
<dbReference type="Pfam" id="PF00119">
    <property type="entry name" value="ATP-synt_A"/>
    <property type="match status" value="1"/>
</dbReference>
<dbReference type="RefSeq" id="YP_009422189.1">
    <property type="nucleotide sequence ID" value="NC_035757.1"/>
</dbReference>
<keyword evidence="7 12" id="KW-1133">Transmembrane helix</keyword>
<gene>
    <name evidence="13" type="primary">ATP6</name>
</gene>
<feature type="transmembrane region" description="Helical" evidence="12">
    <location>
        <begin position="140"/>
        <end position="160"/>
    </location>
</feature>
<evidence type="ECO:0000256" key="3">
    <source>
        <dbReference type="ARBA" id="ARBA00022448"/>
    </source>
</evidence>
<dbReference type="InterPro" id="IPR000568">
    <property type="entry name" value="ATP_synth_F0_asu"/>
</dbReference>
<evidence type="ECO:0000256" key="11">
    <source>
        <dbReference type="RuleBase" id="RU004450"/>
    </source>
</evidence>
<evidence type="ECO:0000256" key="12">
    <source>
        <dbReference type="SAM" id="Phobius"/>
    </source>
</evidence>
<dbReference type="GO" id="GO:0005743">
    <property type="term" value="C:mitochondrial inner membrane"/>
    <property type="evidence" value="ECO:0007669"/>
    <property type="project" value="UniProtKB-SubCell"/>
</dbReference>
<organism evidence="13">
    <name type="scientific">Ruditapes decussatus</name>
    <dbReference type="NCBI Taxonomy" id="104385"/>
    <lineage>
        <taxon>Eukaryota</taxon>
        <taxon>Metazoa</taxon>
        <taxon>Spiralia</taxon>
        <taxon>Lophotrochozoa</taxon>
        <taxon>Mollusca</taxon>
        <taxon>Bivalvia</taxon>
        <taxon>Autobranchia</taxon>
        <taxon>Heteroconchia</taxon>
        <taxon>Euheterodonta</taxon>
        <taxon>Imparidentia</taxon>
        <taxon>Neoheterodontei</taxon>
        <taxon>Venerida</taxon>
        <taxon>Veneroidea</taxon>
        <taxon>Veneridae</taxon>
        <taxon>Ruditapes</taxon>
    </lineage>
</organism>
<dbReference type="GeneID" id="33912895"/>
<dbReference type="InterPro" id="IPR035908">
    <property type="entry name" value="F0_ATP_A_sf"/>
</dbReference>
<dbReference type="SUPFAM" id="SSF81336">
    <property type="entry name" value="F1F0 ATP synthase subunit A"/>
    <property type="match status" value="1"/>
</dbReference>
<dbReference type="EMBL" id="KP089983">
    <property type="protein sequence ID" value="AJY78594.1"/>
    <property type="molecule type" value="Genomic_DNA"/>
</dbReference>
<evidence type="ECO:0000256" key="8">
    <source>
        <dbReference type="ARBA" id="ARBA00023065"/>
    </source>
</evidence>
<accession>A0A219LVD8</accession>
<dbReference type="GO" id="GO:0015078">
    <property type="term" value="F:proton transmembrane transporter activity"/>
    <property type="evidence" value="ECO:0007669"/>
    <property type="project" value="InterPro"/>
</dbReference>
<evidence type="ECO:0000313" key="13">
    <source>
        <dbReference type="EMBL" id="AJY78594.1"/>
    </source>
</evidence>
<keyword evidence="8" id="KW-0406">Ion transport</keyword>
<keyword evidence="9 12" id="KW-0472">Membrane</keyword>
<evidence type="ECO:0000256" key="5">
    <source>
        <dbReference type="ARBA" id="ARBA00022692"/>
    </source>
</evidence>
<sequence length="245" mass="27429">MMSDLFSVFDYFVGSTSVIDCLVPWHGGLLLMFYLCFFSVYFYELNNVESFVFSLVDMLVKGMPEIPKVAGGTPHLMVSLFFLLLCVCVMGFLPYTFPLAAHVVISAGLSFPFWFMSFAMNFNPNWRLAWIKSVCEGNSFFASFIVIGSECISVLIRPITLAARLSLNVIVGNIMMKVGSSMVLGMFFPFSYSILSLGFPVLLSMAFLVLSFFISLVEFCVMCLQTSIFYGLVVSYLAEVMIKPE</sequence>
<keyword evidence="3" id="KW-0813">Transport</keyword>
<dbReference type="GO" id="GO:0045259">
    <property type="term" value="C:proton-transporting ATP synthase complex"/>
    <property type="evidence" value="ECO:0007669"/>
    <property type="project" value="UniProtKB-KW"/>
</dbReference>
<evidence type="ECO:0000256" key="10">
    <source>
        <dbReference type="ARBA" id="ARBA00023310"/>
    </source>
</evidence>
<keyword evidence="13" id="KW-0496">Mitochondrion</keyword>
<comment type="similarity">
    <text evidence="2">Belongs to the ATPase A chain family.</text>
</comment>
<keyword evidence="6" id="KW-0375">Hydrogen ion transport</keyword>
<feature type="transmembrane region" description="Helical" evidence="12">
    <location>
        <begin position="76"/>
        <end position="93"/>
    </location>
</feature>
<feature type="transmembrane region" description="Helical" evidence="12">
    <location>
        <begin position="219"/>
        <end position="238"/>
    </location>
</feature>
<proteinExistence type="inferred from homology"/>
<keyword evidence="10" id="KW-0066">ATP synthesis</keyword>
<keyword evidence="5 12" id="KW-0812">Transmembrane</keyword>
<name>A0A219LVD8_9BIVA</name>
<dbReference type="GO" id="GO:0015986">
    <property type="term" value="P:proton motive force-driven ATP synthesis"/>
    <property type="evidence" value="ECO:0007669"/>
    <property type="project" value="InterPro"/>
</dbReference>
<evidence type="ECO:0000256" key="4">
    <source>
        <dbReference type="ARBA" id="ARBA00022547"/>
    </source>
</evidence>
<reference evidence="13" key="1">
    <citation type="submission" date="2014-10" db="EMBL/GenBank/DDBJ databases">
        <authorList>
            <person name="Seo M.-J."/>
            <person name="Seok Y.J."/>
            <person name="Cha I.-T."/>
        </authorList>
    </citation>
    <scope>NUCLEOTIDE SEQUENCE</scope>
    <source>
        <tissue evidence="13">Gonad</tissue>
    </source>
</reference>
<evidence type="ECO:0000256" key="6">
    <source>
        <dbReference type="ARBA" id="ARBA00022781"/>
    </source>
</evidence>
<evidence type="ECO:0000256" key="7">
    <source>
        <dbReference type="ARBA" id="ARBA00022989"/>
    </source>
</evidence>
<dbReference type="Gene3D" id="1.20.120.220">
    <property type="entry name" value="ATP synthase, F0 complex, subunit A"/>
    <property type="match status" value="1"/>
</dbReference>
<protein>
    <recommendedName>
        <fullName evidence="11">ATP synthase subunit a</fullName>
    </recommendedName>
</protein>
<evidence type="ECO:0000256" key="2">
    <source>
        <dbReference type="ARBA" id="ARBA00006810"/>
    </source>
</evidence>
<feature type="transmembrane region" description="Helical" evidence="12">
    <location>
        <begin position="100"/>
        <end position="120"/>
    </location>
</feature>